<proteinExistence type="predicted"/>
<dbReference type="PIRSF" id="PIRSF031796">
    <property type="entry name" value="UPC031796"/>
    <property type="match status" value="1"/>
</dbReference>
<name>A0ABQ6LFL8_9RHOB</name>
<comment type="caution">
    <text evidence="1">The sequence shown here is derived from an EMBL/GenBank/DDBJ whole genome shotgun (WGS) entry which is preliminary data.</text>
</comment>
<evidence type="ECO:0000313" key="1">
    <source>
        <dbReference type="EMBL" id="GMG80990.1"/>
    </source>
</evidence>
<protein>
    <recommendedName>
        <fullName evidence="3">DNA repair protein MmcB-related protein</fullName>
    </recommendedName>
</protein>
<dbReference type="Proteomes" id="UP001239909">
    <property type="component" value="Unassembled WGS sequence"/>
</dbReference>
<evidence type="ECO:0000313" key="2">
    <source>
        <dbReference type="Proteomes" id="UP001239909"/>
    </source>
</evidence>
<dbReference type="InterPro" id="IPR009394">
    <property type="entry name" value="MmcB-like"/>
</dbReference>
<organism evidence="1 2">
    <name type="scientific">Paralimibaculum aggregatum</name>
    <dbReference type="NCBI Taxonomy" id="3036245"/>
    <lineage>
        <taxon>Bacteria</taxon>
        <taxon>Pseudomonadati</taxon>
        <taxon>Pseudomonadota</taxon>
        <taxon>Alphaproteobacteria</taxon>
        <taxon>Rhodobacterales</taxon>
        <taxon>Paracoccaceae</taxon>
        <taxon>Paralimibaculum</taxon>
    </lineage>
</organism>
<dbReference type="EMBL" id="BSYI01000001">
    <property type="protein sequence ID" value="GMG80990.1"/>
    <property type="molecule type" value="Genomic_DNA"/>
</dbReference>
<keyword evidence="2" id="KW-1185">Reference proteome</keyword>
<gene>
    <name evidence="1" type="ORF">LNKW23_02020</name>
</gene>
<evidence type="ECO:0008006" key="3">
    <source>
        <dbReference type="Google" id="ProtNLM"/>
    </source>
</evidence>
<sequence length="125" mass="13914">MADRGLAPLTEVTVPDGLRMDVCALAGDGMIWCVEVKSSRADFLSDRKWEGYRAWCDRLFFAVPEGFPQEILPADAGLMRADQFDAAILREAPEHRLAPARRKALTLRLARLAASRLLQAQQSLC</sequence>
<dbReference type="Pfam" id="PF06319">
    <property type="entry name" value="MmcB-like"/>
    <property type="match status" value="1"/>
</dbReference>
<accession>A0ABQ6LFL8</accession>
<reference evidence="1 2" key="1">
    <citation type="submission" date="2023-04" db="EMBL/GenBank/DDBJ databases">
        <title>Marinoamorphus aggregata gen. nov., sp. Nov., isolate from tissue of brittle star Ophioplocus japonicus.</title>
        <authorList>
            <person name="Kawano K."/>
            <person name="Sawayama S."/>
            <person name="Nakagawa S."/>
        </authorList>
    </citation>
    <scope>NUCLEOTIDE SEQUENCE [LARGE SCALE GENOMIC DNA]</scope>
    <source>
        <strain evidence="1 2">NKW23</strain>
    </source>
</reference>